<keyword evidence="3" id="KW-0804">Transcription</keyword>
<dbReference type="PROSITE" id="PS01117">
    <property type="entry name" value="HTH_MARR_1"/>
    <property type="match status" value="1"/>
</dbReference>
<dbReference type="InterPro" id="IPR036388">
    <property type="entry name" value="WH-like_DNA-bd_sf"/>
</dbReference>
<dbReference type="PROSITE" id="PS50995">
    <property type="entry name" value="HTH_MARR_2"/>
    <property type="match status" value="1"/>
</dbReference>
<dbReference type="InterPro" id="IPR000835">
    <property type="entry name" value="HTH_MarR-typ"/>
</dbReference>
<reference evidence="5 6" key="1">
    <citation type="submission" date="2019-02" db="EMBL/GenBank/DDBJ databases">
        <title>Emended description of the genus Rhodopseudomonas and description of Rhodopseudomonas albus sp. nov., a non-phototrophic, heavy-metal-tolerant bacterium isolated from garden soil.</title>
        <authorList>
            <person name="Bao Z."/>
            <person name="Cao W.W."/>
            <person name="Sato Y."/>
            <person name="Nishizawa T."/>
            <person name="Zhao J."/>
            <person name="Guo Y."/>
            <person name="Ohta H."/>
        </authorList>
    </citation>
    <scope>NUCLEOTIDE SEQUENCE [LARGE SCALE GENOMIC DNA]</scope>
    <source>
        <strain evidence="5 6">SK50-23</strain>
    </source>
</reference>
<keyword evidence="6" id="KW-1185">Reference proteome</keyword>
<evidence type="ECO:0000256" key="2">
    <source>
        <dbReference type="ARBA" id="ARBA00023125"/>
    </source>
</evidence>
<evidence type="ECO:0000256" key="1">
    <source>
        <dbReference type="ARBA" id="ARBA00023015"/>
    </source>
</evidence>
<evidence type="ECO:0000259" key="4">
    <source>
        <dbReference type="PROSITE" id="PS50995"/>
    </source>
</evidence>
<gene>
    <name evidence="5" type="ORF">RPMA_21600</name>
</gene>
<dbReference type="InterPro" id="IPR023187">
    <property type="entry name" value="Tscrpt_reg_MarR-type_CS"/>
</dbReference>
<sequence length="150" mass="16337">MPAPSDLDAHLGYWLRFVSNHVSSAFAAELAQKDVSVAEWVLMRLLYGTETMAPSLLAERIGMTRGAITKSADRLIARDLIVRTANPDDGRAQKLALTAAGRRLVPVLAALADRNDAAFFADLSAAERTNLERILKKIIDKRGLAIVPID</sequence>
<protein>
    <submittedName>
        <fullName evidence="5">MarR family transcriptional regulator</fullName>
    </submittedName>
</protein>
<dbReference type="SMART" id="SM00347">
    <property type="entry name" value="HTH_MARR"/>
    <property type="match status" value="1"/>
</dbReference>
<dbReference type="Gene3D" id="1.10.10.10">
    <property type="entry name" value="Winged helix-like DNA-binding domain superfamily/Winged helix DNA-binding domain"/>
    <property type="match status" value="1"/>
</dbReference>
<dbReference type="PANTHER" id="PTHR33164:SF43">
    <property type="entry name" value="HTH-TYPE TRANSCRIPTIONAL REPRESSOR YETL"/>
    <property type="match status" value="1"/>
</dbReference>
<dbReference type="Proteomes" id="UP000682843">
    <property type="component" value="Chromosome"/>
</dbReference>
<keyword evidence="1" id="KW-0805">Transcription regulation</keyword>
<dbReference type="SUPFAM" id="SSF46785">
    <property type="entry name" value="Winged helix' DNA-binding domain"/>
    <property type="match status" value="1"/>
</dbReference>
<evidence type="ECO:0000313" key="6">
    <source>
        <dbReference type="Proteomes" id="UP000682843"/>
    </source>
</evidence>
<dbReference type="InterPro" id="IPR036390">
    <property type="entry name" value="WH_DNA-bd_sf"/>
</dbReference>
<name>A0ABX8ACC0_9BRAD</name>
<organism evidence="5 6">
    <name type="scientific">Tardiphaga alba</name>
    <dbReference type="NCBI Taxonomy" id="340268"/>
    <lineage>
        <taxon>Bacteria</taxon>
        <taxon>Pseudomonadati</taxon>
        <taxon>Pseudomonadota</taxon>
        <taxon>Alphaproteobacteria</taxon>
        <taxon>Hyphomicrobiales</taxon>
        <taxon>Nitrobacteraceae</taxon>
        <taxon>Tardiphaga</taxon>
    </lineage>
</organism>
<keyword evidence="2" id="KW-0238">DNA-binding</keyword>
<proteinExistence type="predicted"/>
<dbReference type="InterPro" id="IPR039422">
    <property type="entry name" value="MarR/SlyA-like"/>
</dbReference>
<feature type="domain" description="HTH marR-type" evidence="4">
    <location>
        <begin position="8"/>
        <end position="140"/>
    </location>
</feature>
<dbReference type="PRINTS" id="PR00598">
    <property type="entry name" value="HTHMARR"/>
</dbReference>
<evidence type="ECO:0000256" key="3">
    <source>
        <dbReference type="ARBA" id="ARBA00023163"/>
    </source>
</evidence>
<dbReference type="RefSeq" id="WP_211909750.1">
    <property type="nucleotide sequence ID" value="NZ_CP036498.1"/>
</dbReference>
<dbReference type="EMBL" id="CP036498">
    <property type="protein sequence ID" value="QUS41147.1"/>
    <property type="molecule type" value="Genomic_DNA"/>
</dbReference>
<dbReference type="Pfam" id="PF12802">
    <property type="entry name" value="MarR_2"/>
    <property type="match status" value="1"/>
</dbReference>
<accession>A0ABX8ACC0</accession>
<dbReference type="PANTHER" id="PTHR33164">
    <property type="entry name" value="TRANSCRIPTIONAL REGULATOR, MARR FAMILY"/>
    <property type="match status" value="1"/>
</dbReference>
<evidence type="ECO:0000313" key="5">
    <source>
        <dbReference type="EMBL" id="QUS41147.1"/>
    </source>
</evidence>